<accession>A0A9W9U993</accession>
<reference evidence="2" key="2">
    <citation type="journal article" date="2023" name="IMA Fungus">
        <title>Comparative genomic study of the Penicillium genus elucidates a diverse pangenome and 15 lateral gene transfer events.</title>
        <authorList>
            <person name="Petersen C."/>
            <person name="Sorensen T."/>
            <person name="Nielsen M.R."/>
            <person name="Sondergaard T.E."/>
            <person name="Sorensen J.L."/>
            <person name="Fitzpatrick D.A."/>
            <person name="Frisvad J.C."/>
            <person name="Nielsen K.L."/>
        </authorList>
    </citation>
    <scope>NUCLEOTIDE SEQUENCE</scope>
    <source>
        <strain evidence="2">IBT 21472</strain>
    </source>
</reference>
<evidence type="ECO:0000313" key="2">
    <source>
        <dbReference type="EMBL" id="KAJ5324468.1"/>
    </source>
</evidence>
<name>A0A9W9U993_9EURO</name>
<feature type="compositionally biased region" description="Low complexity" evidence="1">
    <location>
        <begin position="40"/>
        <end position="57"/>
    </location>
</feature>
<evidence type="ECO:0000313" key="3">
    <source>
        <dbReference type="Proteomes" id="UP001147746"/>
    </source>
</evidence>
<keyword evidence="3" id="KW-1185">Reference proteome</keyword>
<sequence length="81" mass="8556">MPIPTAEQYDREQANARQVASAGQVSTDNSSGRQLGTGTGSTISAPGSSSSQDASALSKEEADRLYEERMEEEYAKREGGA</sequence>
<evidence type="ECO:0000256" key="1">
    <source>
        <dbReference type="SAM" id="MobiDB-lite"/>
    </source>
</evidence>
<dbReference type="OrthoDB" id="197676at2759"/>
<dbReference type="Proteomes" id="UP001147746">
    <property type="component" value="Unassembled WGS sequence"/>
</dbReference>
<reference evidence="2" key="1">
    <citation type="submission" date="2022-12" db="EMBL/GenBank/DDBJ databases">
        <authorList>
            <person name="Petersen C."/>
        </authorList>
    </citation>
    <scope>NUCLEOTIDE SEQUENCE</scope>
    <source>
        <strain evidence="2">IBT 21472</strain>
    </source>
</reference>
<dbReference type="AlphaFoldDB" id="A0A9W9U993"/>
<feature type="region of interest" description="Disordered" evidence="1">
    <location>
        <begin position="1"/>
        <end position="81"/>
    </location>
</feature>
<protein>
    <submittedName>
        <fullName evidence="2">Uncharacterized protein</fullName>
    </submittedName>
</protein>
<dbReference type="EMBL" id="JAPZBO010000002">
    <property type="protein sequence ID" value="KAJ5324468.1"/>
    <property type="molecule type" value="Genomic_DNA"/>
</dbReference>
<feature type="compositionally biased region" description="Basic and acidic residues" evidence="1">
    <location>
        <begin position="58"/>
        <end position="81"/>
    </location>
</feature>
<comment type="caution">
    <text evidence="2">The sequence shown here is derived from an EMBL/GenBank/DDBJ whole genome shotgun (WGS) entry which is preliminary data.</text>
</comment>
<proteinExistence type="predicted"/>
<organism evidence="2 3">
    <name type="scientific">Penicillium atrosanguineum</name>
    <dbReference type="NCBI Taxonomy" id="1132637"/>
    <lineage>
        <taxon>Eukaryota</taxon>
        <taxon>Fungi</taxon>
        <taxon>Dikarya</taxon>
        <taxon>Ascomycota</taxon>
        <taxon>Pezizomycotina</taxon>
        <taxon>Eurotiomycetes</taxon>
        <taxon>Eurotiomycetidae</taxon>
        <taxon>Eurotiales</taxon>
        <taxon>Aspergillaceae</taxon>
        <taxon>Penicillium</taxon>
    </lineage>
</organism>
<feature type="compositionally biased region" description="Polar residues" evidence="1">
    <location>
        <begin position="15"/>
        <end position="34"/>
    </location>
</feature>
<gene>
    <name evidence="2" type="ORF">N7476_003068</name>
</gene>